<keyword evidence="2" id="KW-1185">Reference proteome</keyword>
<proteinExistence type="predicted"/>
<dbReference type="EMBL" id="CP068393">
    <property type="protein sequence ID" value="QUC66160.1"/>
    <property type="molecule type" value="Genomic_DNA"/>
</dbReference>
<sequence>MDREGHFLETVRKTRDRMYRVAMSYLQAEADAEDAVSAAIESAWNHLGQIRNPDVLGSYLVRCVINSAKNELRRRKRLVPLETVPENLTVEKNGDRLFEYICGLEDKYRIPLILKMQERMTEQEIASVLRIPRGTVSSRIKHALKILKDQMTKEGLNHAEE</sequence>
<organism evidence="1 2">
    <name type="scientific">Aristaeella hokkaidonensis</name>
    <dbReference type="NCBI Taxonomy" id="3046382"/>
    <lineage>
        <taxon>Bacteria</taxon>
        <taxon>Bacillati</taxon>
        <taxon>Bacillota</taxon>
        <taxon>Clostridia</taxon>
        <taxon>Eubacteriales</taxon>
        <taxon>Aristaeellaceae</taxon>
        <taxon>Aristaeella</taxon>
    </lineage>
</organism>
<dbReference type="Proteomes" id="UP000682782">
    <property type="component" value="Chromosome"/>
</dbReference>
<protein>
    <submittedName>
        <fullName evidence="1">Sigma-70 family RNA polymerase sigma factor</fullName>
    </submittedName>
</protein>
<gene>
    <name evidence="1" type="ORF">JYE49_09790</name>
</gene>
<reference evidence="1" key="1">
    <citation type="submission" date="2021-01" db="EMBL/GenBank/DDBJ databases">
        <title>Complete genome sequence of Clostridiales bacterium R-7.</title>
        <authorList>
            <person name="Mahoney-Kurpe S.C."/>
            <person name="Palevich N."/>
            <person name="Koike S."/>
            <person name="Moon C.D."/>
            <person name="Attwood G.T."/>
        </authorList>
    </citation>
    <scope>NUCLEOTIDE SEQUENCE</scope>
    <source>
        <strain evidence="1">R-7</strain>
    </source>
</reference>
<evidence type="ECO:0000313" key="2">
    <source>
        <dbReference type="Proteomes" id="UP000682782"/>
    </source>
</evidence>
<accession>A0AC61MUU1</accession>
<name>A0AC61MUU1_9FIRM</name>
<evidence type="ECO:0000313" key="1">
    <source>
        <dbReference type="EMBL" id="QUC66160.1"/>
    </source>
</evidence>